<evidence type="ECO:0000313" key="2">
    <source>
        <dbReference type="Proteomes" id="UP000268014"/>
    </source>
</evidence>
<dbReference type="EMBL" id="UZAF01022097">
    <property type="protein sequence ID" value="VDO83044.1"/>
    <property type="molecule type" value="Genomic_DNA"/>
</dbReference>
<proteinExistence type="predicted"/>
<keyword evidence="2" id="KW-1185">Reference proteome</keyword>
<protein>
    <submittedName>
        <fullName evidence="3">Tyrosine-protein phosphatase domain-containing protein</fullName>
    </submittedName>
</protein>
<dbReference type="Proteomes" id="UP000268014">
    <property type="component" value="Unassembled WGS sequence"/>
</dbReference>
<organism evidence="3">
    <name type="scientific">Haemonchus placei</name>
    <name type="common">Barber's pole worm</name>
    <dbReference type="NCBI Taxonomy" id="6290"/>
    <lineage>
        <taxon>Eukaryota</taxon>
        <taxon>Metazoa</taxon>
        <taxon>Ecdysozoa</taxon>
        <taxon>Nematoda</taxon>
        <taxon>Chromadorea</taxon>
        <taxon>Rhabditida</taxon>
        <taxon>Rhabditina</taxon>
        <taxon>Rhabditomorpha</taxon>
        <taxon>Strongyloidea</taxon>
        <taxon>Trichostrongylidae</taxon>
        <taxon>Haemonchus</taxon>
    </lineage>
</organism>
<sequence>MQIFAQQKADYVVDNEIVLMGIFCREQGNCDEGTLPIKWMDERTLKKAREISLQMERKWDFYIYEAKELNVRPFKKVAPDEGQVTERASSSNMM</sequence>
<dbReference type="WBParaSite" id="HPLM_0002033601-mRNA-1">
    <property type="protein sequence ID" value="HPLM_0002033601-mRNA-1"/>
    <property type="gene ID" value="HPLM_0002033601"/>
</dbReference>
<evidence type="ECO:0000313" key="1">
    <source>
        <dbReference type="EMBL" id="VDO83044.1"/>
    </source>
</evidence>
<reference evidence="1 2" key="2">
    <citation type="submission" date="2018-11" db="EMBL/GenBank/DDBJ databases">
        <authorList>
            <consortium name="Pathogen Informatics"/>
        </authorList>
    </citation>
    <scope>NUCLEOTIDE SEQUENCE [LARGE SCALE GENOMIC DNA]</scope>
    <source>
        <strain evidence="1 2">MHpl1</strain>
    </source>
</reference>
<accession>A0A0N4X7J4</accession>
<name>A0A0N4X7J4_HAEPC</name>
<reference evidence="3" key="1">
    <citation type="submission" date="2017-02" db="UniProtKB">
        <authorList>
            <consortium name="WormBaseParasite"/>
        </authorList>
    </citation>
    <scope>IDENTIFICATION</scope>
</reference>
<evidence type="ECO:0000313" key="3">
    <source>
        <dbReference type="WBParaSite" id="HPLM_0002033601-mRNA-1"/>
    </source>
</evidence>
<gene>
    <name evidence="1" type="ORF">HPLM_LOCUS20328</name>
</gene>
<dbReference type="AlphaFoldDB" id="A0A0N4X7J4"/>